<dbReference type="EMBL" id="SDKC01000002">
    <property type="protein sequence ID" value="RXS72617.1"/>
    <property type="molecule type" value="Genomic_DNA"/>
</dbReference>
<dbReference type="OrthoDB" id="1774953at2"/>
<evidence type="ECO:0008006" key="3">
    <source>
        <dbReference type="Google" id="ProtNLM"/>
    </source>
</evidence>
<keyword evidence="2" id="KW-1185">Reference proteome</keyword>
<dbReference type="Proteomes" id="UP000290106">
    <property type="component" value="Unassembled WGS sequence"/>
</dbReference>
<evidence type="ECO:0000313" key="2">
    <source>
        <dbReference type="Proteomes" id="UP000290106"/>
    </source>
</evidence>
<protein>
    <recommendedName>
        <fullName evidence="3">Peptidase C39-like domain-containing protein</fullName>
    </recommendedName>
</protein>
<evidence type="ECO:0000313" key="1">
    <source>
        <dbReference type="EMBL" id="RXS72617.1"/>
    </source>
</evidence>
<proteinExistence type="predicted"/>
<name>A0A4Q1RDC9_9FIRM</name>
<accession>A0A4Q1RDC9</accession>
<comment type="caution">
    <text evidence="1">The sequence shown here is derived from an EMBL/GenBank/DDBJ whole genome shotgun (WGS) entry which is preliminary data.</text>
</comment>
<dbReference type="RefSeq" id="WP_129259732.1">
    <property type="nucleotide sequence ID" value="NZ_SDKC01000002.1"/>
</dbReference>
<organism evidence="1 2">
    <name type="scientific">Blautia faecicola</name>
    <dbReference type="NCBI Taxonomy" id="2509240"/>
    <lineage>
        <taxon>Bacteria</taxon>
        <taxon>Bacillati</taxon>
        <taxon>Bacillota</taxon>
        <taxon>Clostridia</taxon>
        <taxon>Lachnospirales</taxon>
        <taxon>Lachnospiraceae</taxon>
        <taxon>Blautia</taxon>
    </lineage>
</organism>
<sequence length="137" mass="15931">MAEKKSTRWKYYQPNKKDLKDEYGDCVIRALCKVTGKEWLEVFDELTPYVREVQANPNAPQVYSKYLKDNGFKWVGIKAEKGSKRPTVQSFAKDHKEGTYILRVSHHIVAVSDGSFWDTWDSGYKSVYGYYVKEVST</sequence>
<reference evidence="1 2" key="1">
    <citation type="submission" date="2019-01" db="EMBL/GenBank/DDBJ databases">
        <title>Blautia sp. nov. KGMB01111 isolated human feces.</title>
        <authorList>
            <person name="Park J.-E."/>
            <person name="Kim J.-S."/>
            <person name="Park S.-H."/>
        </authorList>
    </citation>
    <scope>NUCLEOTIDE SEQUENCE [LARGE SCALE GENOMIC DNA]</scope>
    <source>
        <strain evidence="1 2">KGMB01111</strain>
    </source>
</reference>
<dbReference type="AlphaFoldDB" id="A0A4Q1RDC9"/>
<gene>
    <name evidence="1" type="ORF">ETP43_16705</name>
</gene>